<protein>
    <recommendedName>
        <fullName evidence="13">Riboflavin biosynthesis protein RibD</fullName>
    </recommendedName>
    <domain>
        <recommendedName>
            <fullName evidence="13">Diaminohydroxyphosphoribosylaminopyrimidine deaminase</fullName>
            <shortName evidence="13">DRAP deaminase</shortName>
            <ecNumber evidence="13">3.5.4.26</ecNumber>
        </recommendedName>
        <alternativeName>
            <fullName evidence="13">Riboflavin-specific deaminase</fullName>
        </alternativeName>
    </domain>
    <domain>
        <recommendedName>
            <fullName evidence="13">5-amino-6-(5-phosphoribosylamino)uracil reductase</fullName>
            <ecNumber evidence="13">1.1.1.193</ecNumber>
        </recommendedName>
        <alternativeName>
            <fullName evidence="13">HTP reductase</fullName>
        </alternativeName>
    </domain>
</protein>
<dbReference type="GO" id="GO:0008835">
    <property type="term" value="F:diaminohydroxyphosphoribosylaminopyrimidine deaminase activity"/>
    <property type="evidence" value="ECO:0007669"/>
    <property type="project" value="UniProtKB-EC"/>
</dbReference>
<feature type="binding site" evidence="16">
    <location>
        <position position="89"/>
    </location>
    <ligand>
        <name>Zn(2+)</name>
        <dbReference type="ChEBI" id="CHEBI:29105"/>
        <note>catalytic</note>
    </ligand>
</feature>
<dbReference type="PROSITE" id="PS00903">
    <property type="entry name" value="CYT_DCMP_DEAMINASES_1"/>
    <property type="match status" value="1"/>
</dbReference>
<comment type="function">
    <text evidence="1 13">Converts 2,5-diamino-6-(ribosylamino)-4(3h)-pyrimidinone 5'-phosphate into 5-amino-6-(ribosylamino)-2,4(1h,3h)-pyrimidinedione 5'-phosphate.</text>
</comment>
<evidence type="ECO:0000256" key="10">
    <source>
        <dbReference type="ARBA" id="ARBA00022857"/>
    </source>
</evidence>
<dbReference type="GO" id="GO:0008703">
    <property type="term" value="F:5-amino-6-(5-phosphoribosylamino)uracil reductase activity"/>
    <property type="evidence" value="ECO:0007669"/>
    <property type="project" value="UniProtKB-EC"/>
</dbReference>
<evidence type="ECO:0000256" key="9">
    <source>
        <dbReference type="ARBA" id="ARBA00022833"/>
    </source>
</evidence>
<dbReference type="Pfam" id="PF00383">
    <property type="entry name" value="dCMP_cyt_deam_1"/>
    <property type="match status" value="1"/>
</dbReference>
<sequence>MTDFTADDHRFMARALYLAERGAWTTRPNPMVGCVLVAAGEPVGEGFHVHKGGPHAEVVALQAAGERARGATAYVTLEPCAHTGSTGPCADALIAAGVSRVVAAMRDPFPQVDGAGFDRLRAAGVEVASGLMEPQARALNRGFLSRIERGRPWLRVKLGCSLDGRTAMANGDSKWITGAASRRDVMRWRARAGALLTGSGTVLADDPRLTVRLEPEAPFAPPLRVVLDAGLATIARGNVRDGAAPTLYVHARDAKPPQGFAAPRLAVARGADGQLDLQAVLAALAEGGINEVQVEAGATLSGAFLRAGLVDELLLYIAPVLLGERGRPMFDGLGIESMAQRLHLETVDTRRIGDDFRILLRPAV</sequence>
<comment type="catalytic activity">
    <reaction evidence="13">
        <text>2,5-diamino-6-hydroxy-4-(5-phosphoribosylamino)-pyrimidine + H2O + H(+) = 5-amino-6-(5-phospho-D-ribosylamino)uracil + NH4(+)</text>
        <dbReference type="Rhea" id="RHEA:21868"/>
        <dbReference type="ChEBI" id="CHEBI:15377"/>
        <dbReference type="ChEBI" id="CHEBI:15378"/>
        <dbReference type="ChEBI" id="CHEBI:28938"/>
        <dbReference type="ChEBI" id="CHEBI:58453"/>
        <dbReference type="ChEBI" id="CHEBI:58614"/>
        <dbReference type="EC" id="3.5.4.26"/>
    </reaction>
</comment>
<reference evidence="19" key="1">
    <citation type="submission" date="2017-09" db="EMBL/GenBank/DDBJ databases">
        <title>Luteimonas liuhanmingii sp.nov., isolated from the intestinal contents of Tibetan Plateau Pika in Yushu, Qinghai Province, China.</title>
        <authorList>
            <person name="Gui Z."/>
        </authorList>
    </citation>
    <scope>NUCLEOTIDE SEQUENCE [LARGE SCALE GENOMIC DNA]</scope>
    <source>
        <strain evidence="19">100111</strain>
    </source>
</reference>
<dbReference type="Gene3D" id="3.40.430.10">
    <property type="entry name" value="Dihydrofolate Reductase, subunit A"/>
    <property type="match status" value="1"/>
</dbReference>
<dbReference type="NCBIfam" id="TIGR00227">
    <property type="entry name" value="ribD_Cterm"/>
    <property type="match status" value="1"/>
</dbReference>
<evidence type="ECO:0000313" key="19">
    <source>
        <dbReference type="Proteomes" id="UP000218968"/>
    </source>
</evidence>
<evidence type="ECO:0000256" key="3">
    <source>
        <dbReference type="ARBA" id="ARBA00004910"/>
    </source>
</evidence>
<comment type="similarity">
    <text evidence="4 13">In the N-terminal section; belongs to the cytidine and deoxycytidylate deaminase family.</text>
</comment>
<evidence type="ECO:0000256" key="13">
    <source>
        <dbReference type="PIRNR" id="PIRNR006769"/>
    </source>
</evidence>
<evidence type="ECO:0000256" key="6">
    <source>
        <dbReference type="ARBA" id="ARBA00022619"/>
    </source>
</evidence>
<dbReference type="Gene3D" id="3.40.140.10">
    <property type="entry name" value="Cytidine Deaminase, domain 2"/>
    <property type="match status" value="1"/>
</dbReference>
<comment type="pathway">
    <text evidence="2 13">Cofactor biosynthesis; riboflavin biosynthesis; 5-amino-6-(D-ribitylamino)uracil from GTP: step 2/4.</text>
</comment>
<feature type="binding site" evidence="15">
    <location>
        <position position="175"/>
    </location>
    <ligand>
        <name>NADP(+)</name>
        <dbReference type="ChEBI" id="CHEBI:58349"/>
    </ligand>
</feature>
<dbReference type="EMBL" id="CP023406">
    <property type="protein sequence ID" value="ATD66909.1"/>
    <property type="molecule type" value="Genomic_DNA"/>
</dbReference>
<evidence type="ECO:0000256" key="7">
    <source>
        <dbReference type="ARBA" id="ARBA00022723"/>
    </source>
</evidence>
<dbReference type="InterPro" id="IPR024072">
    <property type="entry name" value="DHFR-like_dom_sf"/>
</dbReference>
<keyword evidence="12" id="KW-0511">Multifunctional enzyme</keyword>
<dbReference type="InterPro" id="IPR002125">
    <property type="entry name" value="CMP_dCMP_dom"/>
</dbReference>
<feature type="binding site" evidence="15">
    <location>
        <position position="201"/>
    </location>
    <ligand>
        <name>NADP(+)</name>
        <dbReference type="ChEBI" id="CHEBI:58349"/>
    </ligand>
</feature>
<dbReference type="GO" id="GO:0008270">
    <property type="term" value="F:zinc ion binding"/>
    <property type="evidence" value="ECO:0007669"/>
    <property type="project" value="InterPro"/>
</dbReference>
<name>A0A290XCT8_9GAMM</name>
<feature type="binding site" evidence="15">
    <location>
        <position position="173"/>
    </location>
    <ligand>
        <name>substrate</name>
    </ligand>
</feature>
<comment type="cofactor">
    <cofactor evidence="13 16">
        <name>Zn(2+)</name>
        <dbReference type="ChEBI" id="CHEBI:29105"/>
    </cofactor>
    <text evidence="13 16">Binds 1 zinc ion.</text>
</comment>
<dbReference type="AlphaFoldDB" id="A0A290XCT8"/>
<feature type="domain" description="CMP/dCMP-type deaminase" evidence="17">
    <location>
        <begin position="6"/>
        <end position="127"/>
    </location>
</feature>
<feature type="binding site" evidence="16">
    <location>
        <position position="55"/>
    </location>
    <ligand>
        <name>Zn(2+)</name>
        <dbReference type="ChEBI" id="CHEBI:29105"/>
        <note>catalytic</note>
    </ligand>
</feature>
<dbReference type="InterPro" id="IPR002734">
    <property type="entry name" value="RibDG_C"/>
</dbReference>
<comment type="catalytic activity">
    <reaction evidence="13">
        <text>5-amino-6-(5-phospho-D-ribitylamino)uracil + NADP(+) = 5-amino-6-(5-phospho-D-ribosylamino)uracil + NADPH + H(+)</text>
        <dbReference type="Rhea" id="RHEA:17845"/>
        <dbReference type="ChEBI" id="CHEBI:15378"/>
        <dbReference type="ChEBI" id="CHEBI:57783"/>
        <dbReference type="ChEBI" id="CHEBI:58349"/>
        <dbReference type="ChEBI" id="CHEBI:58421"/>
        <dbReference type="ChEBI" id="CHEBI:58453"/>
        <dbReference type="EC" id="1.1.1.193"/>
    </reaction>
</comment>
<feature type="binding site" evidence="15">
    <location>
        <position position="295"/>
    </location>
    <ligand>
        <name>substrate</name>
    </ligand>
</feature>
<dbReference type="Pfam" id="PF01872">
    <property type="entry name" value="RibD_C"/>
    <property type="match status" value="1"/>
</dbReference>
<evidence type="ECO:0000256" key="14">
    <source>
        <dbReference type="PIRSR" id="PIRSR006769-1"/>
    </source>
</evidence>
<feature type="binding site" evidence="15">
    <location>
        <position position="209"/>
    </location>
    <ligand>
        <name>substrate</name>
    </ligand>
</feature>
<dbReference type="RefSeq" id="WP_096297235.1">
    <property type="nucleotide sequence ID" value="NZ_CP023406.1"/>
</dbReference>
<dbReference type="SUPFAM" id="SSF53927">
    <property type="entry name" value="Cytidine deaminase-like"/>
    <property type="match status" value="1"/>
</dbReference>
<dbReference type="OrthoDB" id="9800865at2"/>
<proteinExistence type="inferred from homology"/>
<evidence type="ECO:0000256" key="11">
    <source>
        <dbReference type="ARBA" id="ARBA00023002"/>
    </source>
</evidence>
<evidence type="ECO:0000256" key="8">
    <source>
        <dbReference type="ARBA" id="ARBA00022801"/>
    </source>
</evidence>
<comment type="pathway">
    <text evidence="3 13">Cofactor biosynthesis; riboflavin biosynthesis; 5-amino-6-(D-ribitylamino)uracil from GTP: step 3/4.</text>
</comment>
<dbReference type="EC" id="1.1.1.193" evidence="13"/>
<feature type="binding site" evidence="15">
    <location>
        <begin position="297"/>
        <end position="303"/>
    </location>
    <ligand>
        <name>NADP(+)</name>
        <dbReference type="ChEBI" id="CHEBI:58349"/>
    </ligand>
</feature>
<organism evidence="18 19">
    <name type="scientific">Luteimonas chenhongjianii</name>
    <dbReference type="NCBI Taxonomy" id="2006110"/>
    <lineage>
        <taxon>Bacteria</taxon>
        <taxon>Pseudomonadati</taxon>
        <taxon>Pseudomonadota</taxon>
        <taxon>Gammaproteobacteria</taxon>
        <taxon>Lysobacterales</taxon>
        <taxon>Lysobacteraceae</taxon>
        <taxon>Luteimonas</taxon>
    </lineage>
</organism>
<dbReference type="InterPro" id="IPR011549">
    <property type="entry name" value="RibD_C"/>
</dbReference>
<keyword evidence="9 13" id="KW-0862">Zinc</keyword>
<dbReference type="PIRSF" id="PIRSF006769">
    <property type="entry name" value="RibD"/>
    <property type="match status" value="1"/>
</dbReference>
<feature type="binding site" evidence="15">
    <location>
        <position position="159"/>
    </location>
    <ligand>
        <name>NADP(+)</name>
        <dbReference type="ChEBI" id="CHEBI:58349"/>
    </ligand>
</feature>
<feature type="binding site" evidence="15">
    <location>
        <position position="205"/>
    </location>
    <ligand>
        <name>NADP(+)</name>
        <dbReference type="ChEBI" id="CHEBI:58349"/>
    </ligand>
</feature>
<evidence type="ECO:0000256" key="15">
    <source>
        <dbReference type="PIRSR" id="PIRSR006769-2"/>
    </source>
</evidence>
<dbReference type="CDD" id="cd01284">
    <property type="entry name" value="Riboflavin_deaminase-reductase"/>
    <property type="match status" value="1"/>
</dbReference>
<keyword evidence="7 13" id="KW-0479">Metal-binding</keyword>
<feature type="active site" description="Proton donor" evidence="14">
    <location>
        <position position="57"/>
    </location>
</feature>
<dbReference type="InterPro" id="IPR016192">
    <property type="entry name" value="APOBEC/CMP_deaminase_Zn-bd"/>
</dbReference>
<feature type="binding site" evidence="15">
    <location>
        <position position="212"/>
    </location>
    <ligand>
        <name>substrate</name>
    </ligand>
</feature>
<dbReference type="KEGG" id="lum:CNR27_05175"/>
<evidence type="ECO:0000259" key="17">
    <source>
        <dbReference type="PROSITE" id="PS51747"/>
    </source>
</evidence>
<comment type="similarity">
    <text evidence="5 13">In the C-terminal section; belongs to the HTP reductase family.</text>
</comment>
<dbReference type="PANTHER" id="PTHR38011:SF7">
    <property type="entry name" value="2,5-DIAMINO-6-RIBOSYLAMINO-4(3H)-PYRIMIDINONE 5'-PHOSPHATE REDUCTASE"/>
    <property type="match status" value="1"/>
</dbReference>
<keyword evidence="10 13" id="KW-0521">NADP</keyword>
<evidence type="ECO:0000256" key="2">
    <source>
        <dbReference type="ARBA" id="ARBA00004882"/>
    </source>
</evidence>
<dbReference type="UniPathway" id="UPA00275">
    <property type="reaction ID" value="UER00401"/>
</dbReference>
<evidence type="ECO:0000256" key="16">
    <source>
        <dbReference type="PIRSR" id="PIRSR006769-3"/>
    </source>
</evidence>
<evidence type="ECO:0000256" key="5">
    <source>
        <dbReference type="ARBA" id="ARBA00007417"/>
    </source>
</evidence>
<feature type="binding site" evidence="15">
    <location>
        <position position="189"/>
    </location>
    <ligand>
        <name>substrate</name>
    </ligand>
</feature>
<dbReference type="PROSITE" id="PS51747">
    <property type="entry name" value="CYT_DCMP_DEAMINASES_2"/>
    <property type="match status" value="1"/>
</dbReference>
<accession>A0A290XCT8</accession>
<dbReference type="Proteomes" id="UP000218968">
    <property type="component" value="Chromosome"/>
</dbReference>
<keyword evidence="8 13" id="KW-0378">Hydrolase</keyword>
<dbReference type="FunFam" id="3.40.140.10:FF:000025">
    <property type="entry name" value="Riboflavin biosynthesis protein RibD"/>
    <property type="match status" value="1"/>
</dbReference>
<dbReference type="NCBIfam" id="TIGR00326">
    <property type="entry name" value="eubact_ribD"/>
    <property type="match status" value="1"/>
</dbReference>
<dbReference type="SUPFAM" id="SSF53597">
    <property type="entry name" value="Dihydrofolate reductase-like"/>
    <property type="match status" value="1"/>
</dbReference>
<evidence type="ECO:0000256" key="12">
    <source>
        <dbReference type="ARBA" id="ARBA00023268"/>
    </source>
</evidence>
<gene>
    <name evidence="18" type="primary">ribD</name>
    <name evidence="18" type="ORF">CNR27_05175</name>
</gene>
<dbReference type="EC" id="3.5.4.26" evidence="13"/>
<dbReference type="InterPro" id="IPR016193">
    <property type="entry name" value="Cytidine_deaminase-like"/>
</dbReference>
<dbReference type="InterPro" id="IPR050765">
    <property type="entry name" value="Riboflavin_Biosynth_HTPR"/>
</dbReference>
<dbReference type="GO" id="GO:0009231">
    <property type="term" value="P:riboflavin biosynthetic process"/>
    <property type="evidence" value="ECO:0007669"/>
    <property type="project" value="UniProtKB-UniPathway"/>
</dbReference>
<keyword evidence="6 13" id="KW-0686">Riboflavin biosynthesis</keyword>
<keyword evidence="19" id="KW-1185">Reference proteome</keyword>
<dbReference type="GO" id="GO:0050661">
    <property type="term" value="F:NADP binding"/>
    <property type="evidence" value="ECO:0007669"/>
    <property type="project" value="InterPro"/>
</dbReference>
<dbReference type="InterPro" id="IPR004794">
    <property type="entry name" value="Eubact_RibD"/>
</dbReference>
<evidence type="ECO:0000256" key="4">
    <source>
        <dbReference type="ARBA" id="ARBA00005259"/>
    </source>
</evidence>
<evidence type="ECO:0000256" key="1">
    <source>
        <dbReference type="ARBA" id="ARBA00002151"/>
    </source>
</evidence>
<dbReference type="PANTHER" id="PTHR38011">
    <property type="entry name" value="DIHYDROFOLATE REDUCTASE FAMILY PROTEIN (AFU_ORTHOLOGUE AFUA_8G06820)"/>
    <property type="match status" value="1"/>
</dbReference>
<keyword evidence="11 13" id="KW-0560">Oxidoreductase</keyword>
<feature type="binding site" evidence="16">
    <location>
        <position position="80"/>
    </location>
    <ligand>
        <name>Zn(2+)</name>
        <dbReference type="ChEBI" id="CHEBI:29105"/>
        <note>catalytic</note>
    </ligand>
</feature>
<evidence type="ECO:0000313" key="18">
    <source>
        <dbReference type="EMBL" id="ATD66909.1"/>
    </source>
</evidence>